<keyword evidence="3" id="KW-1185">Reference proteome</keyword>
<organism evidence="2 3">
    <name type="scientific">Fluviispira sanaruensis</name>
    <dbReference type="NCBI Taxonomy" id="2493639"/>
    <lineage>
        <taxon>Bacteria</taxon>
        <taxon>Pseudomonadati</taxon>
        <taxon>Bdellovibrionota</taxon>
        <taxon>Oligoflexia</taxon>
        <taxon>Silvanigrellales</taxon>
        <taxon>Silvanigrellaceae</taxon>
        <taxon>Fluviispira</taxon>
    </lineage>
</organism>
<protein>
    <submittedName>
        <fullName evidence="2">Uncharacterized protein</fullName>
    </submittedName>
</protein>
<evidence type="ECO:0000313" key="2">
    <source>
        <dbReference type="EMBL" id="BBH54745.1"/>
    </source>
</evidence>
<dbReference type="RefSeq" id="WP_130613341.1">
    <property type="nucleotide sequence ID" value="NZ_AP019370.1"/>
</dbReference>
<gene>
    <name evidence="2" type="ORF">JCM31447_32190</name>
</gene>
<dbReference type="AlphaFoldDB" id="A0A4P2VYG3"/>
<dbReference type="OrthoDB" id="9869017at2"/>
<sequence length="270" mass="31689">MEQEIINHSSANSTYQFRCQPEEKKFLQEEILKSGLPPAKFIKTAVEAFAIQGECEGSEAKKALLEVDSLTSRLNGLIRAQLVQAIELQVQSKKDIEAHKVERIELEEHKKSIEEKLTGEFEQKAKVMEEEFYQSLAEKEGNWKTEFARKEKEMISLLEKVEALEVKCRGLERDYSAVKQQHTDSLRMFEVTDDRLMETKKKLMELEGKFKLHEETLKENQELKLRYAVQEAQMDALRKEHSLKLEHLEKEIRLEMRVEKTNVPVKQFYE</sequence>
<name>A0A4P2VYG3_FLUSA</name>
<dbReference type="GeneID" id="39493247"/>
<dbReference type="EMBL" id="AP019370">
    <property type="protein sequence ID" value="BBH54745.1"/>
    <property type="molecule type" value="Genomic_DNA"/>
</dbReference>
<proteinExistence type="predicted"/>
<dbReference type="KEGG" id="sbf:JCM31447_32190"/>
<feature type="coiled-coil region" evidence="1">
    <location>
        <begin position="147"/>
        <end position="240"/>
    </location>
</feature>
<keyword evidence="1" id="KW-0175">Coiled coil</keyword>
<dbReference type="Proteomes" id="UP000291236">
    <property type="component" value="Plasmid 68K"/>
</dbReference>
<geneLocation type="plasmid" evidence="2 3">
    <name>68K</name>
</geneLocation>
<evidence type="ECO:0000313" key="3">
    <source>
        <dbReference type="Proteomes" id="UP000291236"/>
    </source>
</evidence>
<evidence type="ECO:0000256" key="1">
    <source>
        <dbReference type="SAM" id="Coils"/>
    </source>
</evidence>
<keyword evidence="2" id="KW-0614">Plasmid</keyword>
<reference evidence="2 3" key="1">
    <citation type="submission" date="2018-12" db="EMBL/GenBank/DDBJ databases">
        <title>Rubrispira sanarue gen. nov., sp., nov., a member of the order Silvanigrellales, isolated from a brackish lake in Hamamatsu Japan.</title>
        <authorList>
            <person name="Maejima Y."/>
            <person name="Iino T."/>
            <person name="Muraguchi Y."/>
            <person name="Fukuda K."/>
            <person name="Nojiri H."/>
            <person name="Ohkuma M."/>
            <person name="Moriuchi R."/>
            <person name="Dohra H."/>
            <person name="Kimbara K."/>
            <person name="Shintani M."/>
        </authorList>
    </citation>
    <scope>NUCLEOTIDE SEQUENCE [LARGE SCALE GENOMIC DNA]</scope>
    <source>
        <strain evidence="2 3">RF1110005</strain>
        <plasmid evidence="2 3">68K</plasmid>
    </source>
</reference>
<accession>A0A4P2VYG3</accession>